<keyword evidence="8" id="KW-0594">Phospholipid biosynthesis</keyword>
<keyword evidence="5 11" id="KW-1133">Transmembrane helix</keyword>
<dbReference type="InterPro" id="IPR000462">
    <property type="entry name" value="CDP-OH_P_trans"/>
</dbReference>
<dbReference type="GO" id="GO:0016020">
    <property type="term" value="C:membrane"/>
    <property type="evidence" value="ECO:0007669"/>
    <property type="project" value="UniProtKB-SubCell"/>
</dbReference>
<dbReference type="AlphaFoldDB" id="A0AAV0AIN8"/>
<keyword evidence="4 11" id="KW-0812">Transmembrane</keyword>
<reference evidence="12" key="1">
    <citation type="submission" date="2022-06" db="EMBL/GenBank/DDBJ databases">
        <authorList>
            <consortium name="SYNGENTA / RWTH Aachen University"/>
        </authorList>
    </citation>
    <scope>NUCLEOTIDE SEQUENCE</scope>
</reference>
<evidence type="ECO:0000256" key="3">
    <source>
        <dbReference type="ARBA" id="ARBA00022679"/>
    </source>
</evidence>
<evidence type="ECO:0000256" key="11">
    <source>
        <dbReference type="SAM" id="Phobius"/>
    </source>
</evidence>
<dbReference type="GO" id="GO:0005739">
    <property type="term" value="C:mitochondrion"/>
    <property type="evidence" value="ECO:0007669"/>
    <property type="project" value="TreeGrafter"/>
</dbReference>
<feature type="transmembrane region" description="Helical" evidence="11">
    <location>
        <begin position="326"/>
        <end position="348"/>
    </location>
</feature>
<keyword evidence="7 11" id="KW-0472">Membrane</keyword>
<evidence type="ECO:0000256" key="9">
    <source>
        <dbReference type="ARBA" id="ARBA00023264"/>
    </source>
</evidence>
<feature type="compositionally biased region" description="Basic and acidic residues" evidence="10">
    <location>
        <begin position="119"/>
        <end position="128"/>
    </location>
</feature>
<evidence type="ECO:0000256" key="7">
    <source>
        <dbReference type="ARBA" id="ARBA00023136"/>
    </source>
</evidence>
<evidence type="ECO:0000256" key="5">
    <source>
        <dbReference type="ARBA" id="ARBA00022989"/>
    </source>
</evidence>
<comment type="caution">
    <text evidence="12">The sequence shown here is derived from an EMBL/GenBank/DDBJ whole genome shotgun (WGS) entry which is preliminary data.</text>
</comment>
<evidence type="ECO:0000256" key="4">
    <source>
        <dbReference type="ARBA" id="ARBA00022692"/>
    </source>
</evidence>
<dbReference type="GO" id="GO:0032049">
    <property type="term" value="P:cardiolipin biosynthetic process"/>
    <property type="evidence" value="ECO:0007669"/>
    <property type="project" value="TreeGrafter"/>
</dbReference>
<evidence type="ECO:0000313" key="12">
    <source>
        <dbReference type="EMBL" id="CAH7667109.1"/>
    </source>
</evidence>
<dbReference type="InterPro" id="IPR043130">
    <property type="entry name" value="CDP-OH_PTrfase_TM_dom"/>
</dbReference>
<evidence type="ECO:0000313" key="13">
    <source>
        <dbReference type="Proteomes" id="UP001153365"/>
    </source>
</evidence>
<evidence type="ECO:0000256" key="2">
    <source>
        <dbReference type="ARBA" id="ARBA00022516"/>
    </source>
</evidence>
<keyword evidence="9" id="KW-1208">Phospholipid metabolism</keyword>
<evidence type="ECO:0000256" key="1">
    <source>
        <dbReference type="ARBA" id="ARBA00004141"/>
    </source>
</evidence>
<sequence length="357" mass="40501">MAFRLRTINSIMINLNSRISLRSRLKRSNYNQIQTVTIDEIKGYFDRGSRIGTIDLKRLVGTLGSDQPQSRILIRRRSSMRSVCVGIRKSLAGVIIGGPKHEGDGKFYCSKPFRGNENEIKQRDDSARTKKAGGGEEEEEEEEDRFKILSERPKPKLITKENILTIPNMLTSTRILLCPILSYTISEENYMVSCLIVGYCGFSDWLDGRLARKYPEKMSSVFGTILDPAADKILMTTLVFSLSFKGLLPLPLAVLIVGRDLLLSISAIYFRYESLPIPKTFNRFWDFSLPSAEVKPTLISKYNTMFQLILVGMTILNPILDFDLSILLVSLQWIVGFTTLVSGMSYMFSRSAIRYIK</sequence>
<keyword evidence="13" id="KW-1185">Reference proteome</keyword>
<dbReference type="Proteomes" id="UP001153365">
    <property type="component" value="Unassembled WGS sequence"/>
</dbReference>
<keyword evidence="3" id="KW-0808">Transferase</keyword>
<dbReference type="GO" id="GO:0043337">
    <property type="term" value="F:cardiolipin synthase (CMP-forming)"/>
    <property type="evidence" value="ECO:0007669"/>
    <property type="project" value="TreeGrafter"/>
</dbReference>
<dbReference type="Pfam" id="PF01066">
    <property type="entry name" value="CDP-OH_P_transf"/>
    <property type="match status" value="1"/>
</dbReference>
<evidence type="ECO:0000256" key="8">
    <source>
        <dbReference type="ARBA" id="ARBA00023209"/>
    </source>
</evidence>
<accession>A0AAV0AIN8</accession>
<dbReference type="PANTHER" id="PTHR14269">
    <property type="entry name" value="CDP-DIACYLGLYCEROL--GLYCEROL-3-PHOSPHATE 3-PHOSPHATIDYLTRANSFERASE-RELATED"/>
    <property type="match status" value="1"/>
</dbReference>
<feature type="region of interest" description="Disordered" evidence="10">
    <location>
        <begin position="119"/>
        <end position="144"/>
    </location>
</feature>
<dbReference type="Gene3D" id="1.20.120.1760">
    <property type="match status" value="1"/>
</dbReference>
<gene>
    <name evidence="12" type="ORF">PPACK8108_LOCUS1494</name>
</gene>
<evidence type="ECO:0000256" key="6">
    <source>
        <dbReference type="ARBA" id="ARBA00023098"/>
    </source>
</evidence>
<protein>
    <submittedName>
        <fullName evidence="12">Phosphatidyl synthase</fullName>
    </submittedName>
</protein>
<proteinExistence type="predicted"/>
<keyword evidence="2" id="KW-0444">Lipid biosynthesis</keyword>
<dbReference type="PANTHER" id="PTHR14269:SF60">
    <property type="entry name" value="CARDIOLIPIN SYNTHASE (CMP-FORMING)"/>
    <property type="match status" value="1"/>
</dbReference>
<organism evidence="12 13">
    <name type="scientific">Phakopsora pachyrhizi</name>
    <name type="common">Asian soybean rust disease fungus</name>
    <dbReference type="NCBI Taxonomy" id="170000"/>
    <lineage>
        <taxon>Eukaryota</taxon>
        <taxon>Fungi</taxon>
        <taxon>Dikarya</taxon>
        <taxon>Basidiomycota</taxon>
        <taxon>Pucciniomycotina</taxon>
        <taxon>Pucciniomycetes</taxon>
        <taxon>Pucciniales</taxon>
        <taxon>Phakopsoraceae</taxon>
        <taxon>Phakopsora</taxon>
    </lineage>
</organism>
<dbReference type="InterPro" id="IPR050324">
    <property type="entry name" value="CDP-alcohol_PTase-I"/>
</dbReference>
<dbReference type="EMBL" id="CALTRL010000203">
    <property type="protein sequence ID" value="CAH7667109.1"/>
    <property type="molecule type" value="Genomic_DNA"/>
</dbReference>
<name>A0AAV0AIN8_PHAPC</name>
<keyword evidence="6" id="KW-0443">Lipid metabolism</keyword>
<comment type="subcellular location">
    <subcellularLocation>
        <location evidence="1">Membrane</location>
        <topology evidence="1">Multi-pass membrane protein</topology>
    </subcellularLocation>
</comment>
<evidence type="ECO:0000256" key="10">
    <source>
        <dbReference type="SAM" id="MobiDB-lite"/>
    </source>
</evidence>